<proteinExistence type="inferred from homology"/>
<dbReference type="Gene3D" id="3.20.20.100">
    <property type="entry name" value="NADP-dependent oxidoreductase domain"/>
    <property type="match status" value="1"/>
</dbReference>
<dbReference type="InterPro" id="IPR036812">
    <property type="entry name" value="NAD(P)_OxRdtase_dom_sf"/>
</dbReference>
<dbReference type="VEuPathDB" id="FungiDB:ATCC64974_86890"/>
<evidence type="ECO:0000256" key="2">
    <source>
        <dbReference type="ARBA" id="ARBA00038157"/>
    </source>
</evidence>
<dbReference type="Proteomes" id="UP000197666">
    <property type="component" value="Unassembled WGS sequence"/>
</dbReference>
<name>A0A254UE26_ASPNG</name>
<evidence type="ECO:0000313" key="5">
    <source>
        <dbReference type="Proteomes" id="UP000197666"/>
    </source>
</evidence>
<comment type="caution">
    <text evidence="4">The sequence shown here is derived from an EMBL/GenBank/DDBJ whole genome shotgun (WGS) entry which is preliminary data.</text>
</comment>
<dbReference type="GO" id="GO:0016491">
    <property type="term" value="F:oxidoreductase activity"/>
    <property type="evidence" value="ECO:0007669"/>
    <property type="project" value="UniProtKB-KW"/>
</dbReference>
<dbReference type="VEuPathDB" id="FungiDB:ASPNIDRAFT2_1187353"/>
<dbReference type="InterPro" id="IPR023210">
    <property type="entry name" value="NADP_OxRdtase_dom"/>
</dbReference>
<sequence>MSSAPDYVMGTQGFGSAWTKDNVSMLVEVLNAAGINHYDTALLYPMTSPGASEKLLGSIRQDNFVIDTKILYRPEALRRENMEESIRRSFENLGISKIATLYAHAPDKSVSIAEQAANFDHFYRAGYFEHLGLCNYSPAQLREWVEIATANSYVIPSVYQGQYNIFCRQYERELFPVLRQHGIRFVANSPLAGGFATGKLTFAKEAEQLRGTRFEESEGNVMGDLFRMWYDKPVFHDAVRDIATGVDGSAGKVSSLAQAAVRWLLFHSKLESTDNIAIGPSTLDQLKEYLAARAAGPLPEELARQIDWLYASLREEAAPLVEVGWWTKS</sequence>
<dbReference type="InterPro" id="IPR050523">
    <property type="entry name" value="AKR_Detox_Biosynth"/>
</dbReference>
<evidence type="ECO:0000256" key="1">
    <source>
        <dbReference type="ARBA" id="ARBA00023002"/>
    </source>
</evidence>
<feature type="domain" description="NADP-dependent oxidoreductase" evidence="3">
    <location>
        <begin position="8"/>
        <end position="309"/>
    </location>
</feature>
<accession>A0A254UE26</accession>
<gene>
    <name evidence="4" type="ORF">CAN33_0028665</name>
</gene>
<dbReference type="SUPFAM" id="SSF51430">
    <property type="entry name" value="NAD(P)-linked oxidoreductase"/>
    <property type="match status" value="1"/>
</dbReference>
<dbReference type="PANTHER" id="PTHR43364:SF4">
    <property type="entry name" value="NAD(P)-LINKED OXIDOREDUCTASE SUPERFAMILY PROTEIN"/>
    <property type="match status" value="1"/>
</dbReference>
<dbReference type="Pfam" id="PF00248">
    <property type="entry name" value="Aldo_ket_red"/>
    <property type="match status" value="1"/>
</dbReference>
<reference evidence="5" key="1">
    <citation type="submission" date="2018-10" db="EMBL/GenBank/DDBJ databases">
        <title>FDA dAtabase for Regulatory Grade micrObial Sequences (FDA-ARGOS): Supporting development and validation of Infectious Disease Dx tests.</title>
        <authorList>
            <person name="Kerrigan L."/>
            <person name="Tallon L."/>
            <person name="Sadzewicz L."/>
            <person name="Sengamalay N."/>
            <person name="Ott S."/>
            <person name="Godinez A."/>
            <person name="Nagaraj S."/>
            <person name="Vavikolanu K."/>
            <person name="Nadendla S."/>
            <person name="George J."/>
            <person name="Sichtig H."/>
        </authorList>
    </citation>
    <scope>NUCLEOTIDE SEQUENCE [LARGE SCALE GENOMIC DNA]</scope>
    <source>
        <strain evidence="5">FDAARGOS_311</strain>
    </source>
</reference>
<evidence type="ECO:0000313" key="4">
    <source>
        <dbReference type="EMBL" id="TPR04224.1"/>
    </source>
</evidence>
<protein>
    <recommendedName>
        <fullName evidence="3">NADP-dependent oxidoreductase domain-containing protein</fullName>
    </recommendedName>
</protein>
<dbReference type="EMBL" id="NKJJ02000002">
    <property type="protein sequence ID" value="TPR04224.1"/>
    <property type="molecule type" value="Genomic_DNA"/>
</dbReference>
<dbReference type="AlphaFoldDB" id="A0A254UE26"/>
<evidence type="ECO:0000259" key="3">
    <source>
        <dbReference type="Pfam" id="PF00248"/>
    </source>
</evidence>
<keyword evidence="1" id="KW-0560">Oxidoreductase</keyword>
<organism evidence="4 5">
    <name type="scientific">Aspergillus niger</name>
    <dbReference type="NCBI Taxonomy" id="5061"/>
    <lineage>
        <taxon>Eukaryota</taxon>
        <taxon>Fungi</taxon>
        <taxon>Dikarya</taxon>
        <taxon>Ascomycota</taxon>
        <taxon>Pezizomycotina</taxon>
        <taxon>Eurotiomycetes</taxon>
        <taxon>Eurotiomycetidae</taxon>
        <taxon>Eurotiales</taxon>
        <taxon>Aspergillaceae</taxon>
        <taxon>Aspergillus</taxon>
        <taxon>Aspergillus subgen. Circumdati</taxon>
    </lineage>
</organism>
<comment type="similarity">
    <text evidence="2">Belongs to the aldo/keto reductase family. Aldo/keto reductase 2 subfamily.</text>
</comment>
<dbReference type="PANTHER" id="PTHR43364">
    <property type="entry name" value="NADH-SPECIFIC METHYLGLYOXAL REDUCTASE-RELATED"/>
    <property type="match status" value="1"/>
</dbReference>
<dbReference type="VEuPathDB" id="FungiDB:An02g00310"/>
<dbReference type="VEuPathDB" id="FungiDB:M747DRAFT_336791"/>